<name>A0A2P2PET1_RHIMU</name>
<organism evidence="1">
    <name type="scientific">Rhizophora mucronata</name>
    <name type="common">Asiatic mangrove</name>
    <dbReference type="NCBI Taxonomy" id="61149"/>
    <lineage>
        <taxon>Eukaryota</taxon>
        <taxon>Viridiplantae</taxon>
        <taxon>Streptophyta</taxon>
        <taxon>Embryophyta</taxon>
        <taxon>Tracheophyta</taxon>
        <taxon>Spermatophyta</taxon>
        <taxon>Magnoliopsida</taxon>
        <taxon>eudicotyledons</taxon>
        <taxon>Gunneridae</taxon>
        <taxon>Pentapetalae</taxon>
        <taxon>rosids</taxon>
        <taxon>fabids</taxon>
        <taxon>Malpighiales</taxon>
        <taxon>Rhizophoraceae</taxon>
        <taxon>Rhizophora</taxon>
    </lineage>
</organism>
<protein>
    <submittedName>
        <fullName evidence="1">Uncharacterized protein</fullName>
    </submittedName>
</protein>
<sequence>MNGVRRWFWWRCRWQWLIYAEQKHLFNFLGP</sequence>
<dbReference type="AlphaFoldDB" id="A0A2P2PET1"/>
<dbReference type="EMBL" id="GGEC01072740">
    <property type="protein sequence ID" value="MBX53224.1"/>
    <property type="molecule type" value="Transcribed_RNA"/>
</dbReference>
<accession>A0A2P2PET1</accession>
<evidence type="ECO:0000313" key="1">
    <source>
        <dbReference type="EMBL" id="MBX53224.1"/>
    </source>
</evidence>
<proteinExistence type="predicted"/>
<reference evidence="1" key="1">
    <citation type="submission" date="2018-02" db="EMBL/GenBank/DDBJ databases">
        <title>Rhizophora mucronata_Transcriptome.</title>
        <authorList>
            <person name="Meera S.P."/>
            <person name="Sreeshan A."/>
            <person name="Augustine A."/>
        </authorList>
    </citation>
    <scope>NUCLEOTIDE SEQUENCE</scope>
    <source>
        <tissue evidence="1">Leaf</tissue>
    </source>
</reference>